<dbReference type="EMBL" id="JAAYEE010000179">
    <property type="protein sequence ID" value="NLW35868.1"/>
    <property type="molecule type" value="Genomic_DNA"/>
</dbReference>
<dbReference type="Proteomes" id="UP000777265">
    <property type="component" value="Unassembled WGS sequence"/>
</dbReference>
<protein>
    <submittedName>
        <fullName evidence="2">Uncharacterized protein</fullName>
    </submittedName>
</protein>
<proteinExistence type="predicted"/>
<feature type="region of interest" description="Disordered" evidence="1">
    <location>
        <begin position="1"/>
        <end position="24"/>
    </location>
</feature>
<gene>
    <name evidence="2" type="ORF">GXY80_10375</name>
</gene>
<evidence type="ECO:0000313" key="3">
    <source>
        <dbReference type="Proteomes" id="UP000777265"/>
    </source>
</evidence>
<accession>A0A971S174</accession>
<dbReference type="AlphaFoldDB" id="A0A971S174"/>
<name>A0A971S174_9BACT</name>
<organism evidence="2 3">
    <name type="scientific">Syntrophorhabdus aromaticivorans</name>
    <dbReference type="NCBI Taxonomy" id="328301"/>
    <lineage>
        <taxon>Bacteria</taxon>
        <taxon>Pseudomonadati</taxon>
        <taxon>Thermodesulfobacteriota</taxon>
        <taxon>Syntrophorhabdia</taxon>
        <taxon>Syntrophorhabdales</taxon>
        <taxon>Syntrophorhabdaceae</taxon>
        <taxon>Syntrophorhabdus</taxon>
    </lineage>
</organism>
<reference evidence="2" key="1">
    <citation type="journal article" date="2020" name="Biotechnol. Biofuels">
        <title>New insights from the biogas microbiome by comprehensive genome-resolved metagenomics of nearly 1600 species originating from multiple anaerobic digesters.</title>
        <authorList>
            <person name="Campanaro S."/>
            <person name="Treu L."/>
            <person name="Rodriguez-R L.M."/>
            <person name="Kovalovszki A."/>
            <person name="Ziels R.M."/>
            <person name="Maus I."/>
            <person name="Zhu X."/>
            <person name="Kougias P.G."/>
            <person name="Basile A."/>
            <person name="Luo G."/>
            <person name="Schluter A."/>
            <person name="Konstantinidis K.T."/>
            <person name="Angelidaki I."/>
        </authorList>
    </citation>
    <scope>NUCLEOTIDE SEQUENCE</scope>
    <source>
        <strain evidence="2">AS06rmzACSIP_7</strain>
    </source>
</reference>
<evidence type="ECO:0000313" key="2">
    <source>
        <dbReference type="EMBL" id="NLW35868.1"/>
    </source>
</evidence>
<sequence length="302" mass="32870">MAVGQSATESQRGSTESKGEAMKQSTGSLLAVTASIMLLFSMVYGCSNKNKEAAISERPVISEQAASQAATGGEHDAVSGNESHWGDKCKKHFYYIAPGQSASVTFETEVDAAMAKIANEEEPTVQKKDLEALGYSVSYLGRSVDTFSLNLPVWTVSEPSFALKDNETLWYHPFGGASIDWNRNGEGIITSVPGTMGMFAVGKLTRDELSTKLGGSNTISIRGPKNSMYSLTPLQKEIPKEFHILSVTVDIRTPEENIRGGGAVTHGSLHWKHTGIEFSREYEQRNKRYVISGPATSRDCFR</sequence>
<reference evidence="2" key="2">
    <citation type="submission" date="2020-01" db="EMBL/GenBank/DDBJ databases">
        <authorList>
            <person name="Campanaro S."/>
        </authorList>
    </citation>
    <scope>NUCLEOTIDE SEQUENCE</scope>
    <source>
        <strain evidence="2">AS06rmzACSIP_7</strain>
    </source>
</reference>
<feature type="compositionally biased region" description="Polar residues" evidence="1">
    <location>
        <begin position="1"/>
        <end position="14"/>
    </location>
</feature>
<evidence type="ECO:0000256" key="1">
    <source>
        <dbReference type="SAM" id="MobiDB-lite"/>
    </source>
</evidence>
<comment type="caution">
    <text evidence="2">The sequence shown here is derived from an EMBL/GenBank/DDBJ whole genome shotgun (WGS) entry which is preliminary data.</text>
</comment>